<protein>
    <submittedName>
        <fullName evidence="2">Intracellular growth attenuator family protein</fullName>
    </submittedName>
</protein>
<dbReference type="EMBL" id="JTHE03000077">
    <property type="protein sequence ID" value="MCM1983751.1"/>
    <property type="molecule type" value="Genomic_DNA"/>
</dbReference>
<keyword evidence="3" id="KW-1185">Reference proteome</keyword>
<evidence type="ECO:0000313" key="3">
    <source>
        <dbReference type="Proteomes" id="UP000031561"/>
    </source>
</evidence>
<sequence length="254" mass="28589">MGFATLSYIIAICTAGSLTLNVIGAICVATLFGIWWIFDRYRRLQCRVRLEVRSPKPAKGLILLLSPYRVKGVENLEEKVKFLATPGAAVQASDFDAISIQASNLYPQLCAITYHQKTLREVWLICSDQSFQTGFLLKEYIRVVYGSETISVNHRSEYIVNPYFDDQLFRVAEDIFATTDIKSRAMIADITGGFATMSVSLAMACVTPGRRMQYMESPRDDQGEPIQSAPLRPIELDFDPVLHWGDDLTRQTVD</sequence>
<proteinExistence type="predicted"/>
<reference evidence="2 3" key="1">
    <citation type="journal article" date="2015" name="Genome Announc.">
        <title>Draft Genome Sequence of Filamentous Marine Cyanobacterium Lyngbya confervoides Strain BDU141951.</title>
        <authorList>
            <person name="Chandrababunaidu M.M."/>
            <person name="Sen D."/>
            <person name="Tripathy S."/>
        </authorList>
    </citation>
    <scope>NUCLEOTIDE SEQUENCE [LARGE SCALE GENOMIC DNA]</scope>
    <source>
        <strain evidence="2 3">BDU141951</strain>
    </source>
</reference>
<feature type="transmembrane region" description="Helical" evidence="1">
    <location>
        <begin position="6"/>
        <end position="38"/>
    </location>
</feature>
<accession>A0ABD4T4K1</accession>
<dbReference type="Proteomes" id="UP000031561">
    <property type="component" value="Unassembled WGS sequence"/>
</dbReference>
<evidence type="ECO:0000313" key="2">
    <source>
        <dbReference type="EMBL" id="MCM1983751.1"/>
    </source>
</evidence>
<keyword evidence="1" id="KW-1133">Transmembrane helix</keyword>
<organism evidence="2 3">
    <name type="scientific">Lyngbya confervoides BDU141951</name>
    <dbReference type="NCBI Taxonomy" id="1574623"/>
    <lineage>
        <taxon>Bacteria</taxon>
        <taxon>Bacillati</taxon>
        <taxon>Cyanobacteriota</taxon>
        <taxon>Cyanophyceae</taxon>
        <taxon>Oscillatoriophycideae</taxon>
        <taxon>Oscillatoriales</taxon>
        <taxon>Microcoleaceae</taxon>
        <taxon>Lyngbya</taxon>
    </lineage>
</organism>
<evidence type="ECO:0000256" key="1">
    <source>
        <dbReference type="SAM" id="Phobius"/>
    </source>
</evidence>
<dbReference type="AlphaFoldDB" id="A0ABD4T4K1"/>
<comment type="caution">
    <text evidence="2">The sequence shown here is derived from an EMBL/GenBank/DDBJ whole genome shotgun (WGS) entry which is preliminary data.</text>
</comment>
<gene>
    <name evidence="2" type="ORF">QQ91_0013075</name>
</gene>
<keyword evidence="1" id="KW-0812">Transmembrane</keyword>
<keyword evidence="1" id="KW-0472">Membrane</keyword>
<dbReference type="RefSeq" id="WP_166282718.1">
    <property type="nucleotide sequence ID" value="NZ_JTHE03000077.1"/>
</dbReference>
<name>A0ABD4T4K1_9CYAN</name>